<dbReference type="OrthoDB" id="10490006at2759"/>
<feature type="compositionally biased region" description="Low complexity" evidence="1">
    <location>
        <begin position="218"/>
        <end position="240"/>
    </location>
</feature>
<dbReference type="HOGENOM" id="CLU_931015_0_0_1"/>
<proteinExistence type="predicted"/>
<dbReference type="AlphaFoldDB" id="G4T7R8"/>
<organism evidence="2 3">
    <name type="scientific">Serendipita indica (strain DSM 11827)</name>
    <name type="common">Root endophyte fungus</name>
    <name type="synonym">Piriformospora indica</name>
    <dbReference type="NCBI Taxonomy" id="1109443"/>
    <lineage>
        <taxon>Eukaryota</taxon>
        <taxon>Fungi</taxon>
        <taxon>Dikarya</taxon>
        <taxon>Basidiomycota</taxon>
        <taxon>Agaricomycotina</taxon>
        <taxon>Agaricomycetes</taxon>
        <taxon>Sebacinales</taxon>
        <taxon>Serendipitaceae</taxon>
        <taxon>Serendipita</taxon>
    </lineage>
</organism>
<gene>
    <name evidence="2" type="ORF">PIIN_01251</name>
</gene>
<dbReference type="InParanoid" id="G4T7R8"/>
<reference evidence="2 3" key="1">
    <citation type="journal article" date="2011" name="PLoS Pathog.">
        <title>Endophytic Life Strategies Decoded by Genome and Transcriptome Analyses of the Mutualistic Root Symbiont Piriformospora indica.</title>
        <authorList>
            <person name="Zuccaro A."/>
            <person name="Lahrmann U."/>
            <person name="Guldener U."/>
            <person name="Langen G."/>
            <person name="Pfiffi S."/>
            <person name="Biedenkopf D."/>
            <person name="Wong P."/>
            <person name="Samans B."/>
            <person name="Grimm C."/>
            <person name="Basiewicz M."/>
            <person name="Murat C."/>
            <person name="Martin F."/>
            <person name="Kogel K.H."/>
        </authorList>
    </citation>
    <scope>NUCLEOTIDE SEQUENCE [LARGE SCALE GENOMIC DNA]</scope>
    <source>
        <strain evidence="2 3">DSM 11827</strain>
    </source>
</reference>
<evidence type="ECO:0000256" key="1">
    <source>
        <dbReference type="SAM" id="MobiDB-lite"/>
    </source>
</evidence>
<evidence type="ECO:0000313" key="2">
    <source>
        <dbReference type="EMBL" id="CCA67420.1"/>
    </source>
</evidence>
<feature type="compositionally biased region" description="Acidic residues" evidence="1">
    <location>
        <begin position="197"/>
        <end position="212"/>
    </location>
</feature>
<dbReference type="EMBL" id="CAFZ01000013">
    <property type="protein sequence ID" value="CCA67420.1"/>
    <property type="molecule type" value="Genomic_DNA"/>
</dbReference>
<dbReference type="Proteomes" id="UP000007148">
    <property type="component" value="Unassembled WGS sequence"/>
</dbReference>
<feature type="region of interest" description="Disordered" evidence="1">
    <location>
        <begin position="154"/>
        <end position="180"/>
    </location>
</feature>
<accession>G4T7R8</accession>
<evidence type="ECO:0000313" key="3">
    <source>
        <dbReference type="Proteomes" id="UP000007148"/>
    </source>
</evidence>
<name>G4T7R8_SERID</name>
<protein>
    <submittedName>
        <fullName evidence="2">Uncharacterized protein</fullName>
    </submittedName>
</protein>
<sequence>MSYTTYRPPPPAPSAFFALQLAASSSSAAPLQAIVDATIPSNTSVSSTASMDEMASTTTGAAPSTFLPRIPSKISINVTTQAIAQQVHAATSSGNNKAPSRTNSASSITALPSLSSSLNNLHAATSIDHLDVCGTRTAEADELLRRVIQGNVKRLSSSSIHPAGSLPPSYPAGGPGSSTNIAYHAQTERVFTRYDDDSSADESDDSNDDGDAVDNLPSSSATSSLSRPSPLRSSHSTSHSDYFYHPNPARRSSLDGNTSPTSPPSPNPLPRSSSTTGIMMNSRKDRLAARPRKTPAFAF</sequence>
<comment type="caution">
    <text evidence="2">The sequence shown here is derived from an EMBL/GenBank/DDBJ whole genome shotgun (WGS) entry which is preliminary data.</text>
</comment>
<feature type="region of interest" description="Disordered" evidence="1">
    <location>
        <begin position="194"/>
        <end position="299"/>
    </location>
</feature>
<keyword evidence="3" id="KW-1185">Reference proteome</keyword>